<dbReference type="OMA" id="RVAYRVW"/>
<feature type="compositionally biased region" description="Acidic residues" evidence="1">
    <location>
        <begin position="510"/>
        <end position="521"/>
    </location>
</feature>
<dbReference type="Proteomes" id="UP000037923">
    <property type="component" value="Unassembled WGS sequence"/>
</dbReference>
<feature type="compositionally biased region" description="Basic and acidic residues" evidence="1">
    <location>
        <begin position="101"/>
        <end position="110"/>
    </location>
</feature>
<feature type="region of interest" description="Disordered" evidence="1">
    <location>
        <begin position="582"/>
        <end position="647"/>
    </location>
</feature>
<feature type="compositionally biased region" description="Polar residues" evidence="1">
    <location>
        <begin position="678"/>
        <end position="691"/>
    </location>
</feature>
<accession>A0A0N0DTZ0</accession>
<reference evidence="2 3" key="1">
    <citation type="submission" date="2015-07" db="EMBL/GenBank/DDBJ databases">
        <title>High-quality genome of monoxenous trypanosomatid Leptomonas pyrrhocoris.</title>
        <authorList>
            <person name="Flegontov P."/>
            <person name="Butenko A."/>
            <person name="Firsov S."/>
            <person name="Vlcek C."/>
            <person name="Logacheva M.D."/>
            <person name="Field M."/>
            <person name="Filatov D."/>
            <person name="Flegontova O."/>
            <person name="Gerasimov E."/>
            <person name="Jackson A.P."/>
            <person name="Kelly S."/>
            <person name="Opperdoes F."/>
            <person name="O'Reilly A."/>
            <person name="Votypka J."/>
            <person name="Yurchenko V."/>
            <person name="Lukes J."/>
        </authorList>
    </citation>
    <scope>NUCLEOTIDE SEQUENCE [LARGE SCALE GENOMIC DNA]</scope>
    <source>
        <strain evidence="2">H10</strain>
    </source>
</reference>
<protein>
    <submittedName>
        <fullName evidence="2">Uncharacterized protein</fullName>
    </submittedName>
</protein>
<feature type="compositionally biased region" description="Basic and acidic residues" evidence="1">
    <location>
        <begin position="632"/>
        <end position="641"/>
    </location>
</feature>
<feature type="compositionally biased region" description="Low complexity" evidence="1">
    <location>
        <begin position="419"/>
        <end position="428"/>
    </location>
</feature>
<feature type="compositionally biased region" description="Low complexity" evidence="1">
    <location>
        <begin position="848"/>
        <end position="865"/>
    </location>
</feature>
<feature type="compositionally biased region" description="Low complexity" evidence="1">
    <location>
        <begin position="481"/>
        <end position="490"/>
    </location>
</feature>
<dbReference type="EMBL" id="LGTL01000014">
    <property type="protein sequence ID" value="KPA78164.1"/>
    <property type="molecule type" value="Genomic_DNA"/>
</dbReference>
<dbReference type="OrthoDB" id="264021at2759"/>
<dbReference type="AlphaFoldDB" id="A0A0N0DTZ0"/>
<gene>
    <name evidence="2" type="ORF">ABB37_06337</name>
</gene>
<feature type="compositionally biased region" description="Low complexity" evidence="1">
    <location>
        <begin position="582"/>
        <end position="592"/>
    </location>
</feature>
<sequence>MTGNAAYVQVVCWPHTVIVEEYNVFRTAQQLLAQVLPSHILSITRRLSDAMRHARVAQHTQNSGSDDDERCGAEADVDEAAATCMAPLPLTASLLQRYLQQRETENRESGGPHTDSDEDNSKNANARAGEDPSLTLVQCGDDGAARSSAPPPLPSSPHGGWLTVQPALEYVSATYGPLHAVTWPQWEELQALHGAEVAPVTADAVAASSGVLVEVVLLWCHEGTVYRVTPEELRVVETKGSVEASSTAAPTSSASFLTCNVELEYPPGILLSRKLPLPLAEPLLTRRELIELVRRTANIRQHQSLRVAYRVWPRLLGGVPELGIPLGMESVSTNYNGSGSAGGGAYTPTTGGPPLRAIESDSAVAAFVQDTLTHGSAAVRVVAVQSARAAPPSPLPTTAPEKRQELQQRVVGGGRRADAAAAPASKGKMAGALKIACEARGAALPSSSTAAATKTEATPAPASTGVSDRSAVRTTQTMSSAMPAAAHQPRPAAPPSYTVMPLPIQKGDSNSEEDGEGEGEDGASHNPPPSVTKGSADGDNDAPLLASNRATNRVPEAVRSTARHDAATTTAAAALMPVTTANTAANSTPSPSEACSRHSHTRGPVLSSEGDDLVHADDPQRLSGQTGTEVCEEVHEREGGKDNVPQRQRQEQLLYAAAVLNVGVTEHAFTEVNEEGEASSNDKPPTGSQDRTAVAEEDLRRRPNVRQNIVNEGDNDTACAKEGRKAVEGSANAPAAVAFIVPTPPQQQPKAAAHTSSVGRSSLLDPHSMVFVRYEVEPTAVYVSGPVSQAALQQLQDVIFRRCCAPLSSDADAPRPRFHVHGADDAHVSNVSGAQNAAALDGRGTEMNYTNKKNNSNNNSDSTSSGTLSHAEYVLPLYAYTFTQAEENTLERCVAEVMAVYQGLEQLPAKEAAEWAQAASFSVAATPALGGREATLLCARSEDT</sequence>
<feature type="region of interest" description="Disordered" evidence="1">
    <location>
        <begin position="672"/>
        <end position="726"/>
    </location>
</feature>
<comment type="caution">
    <text evidence="2">The sequence shown here is derived from an EMBL/GenBank/DDBJ whole genome shotgun (WGS) entry which is preliminary data.</text>
</comment>
<feature type="region of interest" description="Disordered" evidence="1">
    <location>
        <begin position="448"/>
        <end position="566"/>
    </location>
</feature>
<proteinExistence type="predicted"/>
<feature type="region of interest" description="Disordered" evidence="1">
    <location>
        <begin position="388"/>
        <end position="428"/>
    </location>
</feature>
<feature type="compositionally biased region" description="Low complexity" evidence="1">
    <location>
        <begin position="448"/>
        <end position="464"/>
    </location>
</feature>
<evidence type="ECO:0000313" key="3">
    <source>
        <dbReference type="Proteomes" id="UP000037923"/>
    </source>
</evidence>
<evidence type="ECO:0000313" key="2">
    <source>
        <dbReference type="EMBL" id="KPA78164.1"/>
    </source>
</evidence>
<feature type="region of interest" description="Disordered" evidence="1">
    <location>
        <begin position="101"/>
        <end position="160"/>
    </location>
</feature>
<feature type="region of interest" description="Disordered" evidence="1">
    <location>
        <begin position="845"/>
        <end position="866"/>
    </location>
</feature>
<keyword evidence="3" id="KW-1185">Reference proteome</keyword>
<organism evidence="2 3">
    <name type="scientific">Leptomonas pyrrhocoris</name>
    <name type="common">Firebug parasite</name>
    <dbReference type="NCBI Taxonomy" id="157538"/>
    <lineage>
        <taxon>Eukaryota</taxon>
        <taxon>Discoba</taxon>
        <taxon>Euglenozoa</taxon>
        <taxon>Kinetoplastea</taxon>
        <taxon>Metakinetoplastina</taxon>
        <taxon>Trypanosomatida</taxon>
        <taxon>Trypanosomatidae</taxon>
        <taxon>Leishmaniinae</taxon>
        <taxon>Leptomonas</taxon>
    </lineage>
</organism>
<name>A0A0N0DTZ0_LEPPY</name>
<dbReference type="RefSeq" id="XP_015656603.1">
    <property type="nucleotide sequence ID" value="XM_015804625.1"/>
</dbReference>
<evidence type="ECO:0000256" key="1">
    <source>
        <dbReference type="SAM" id="MobiDB-lite"/>
    </source>
</evidence>
<dbReference type="VEuPathDB" id="TriTrypDB:LpyrH10_14_0520"/>
<dbReference type="GeneID" id="26906626"/>